<organism evidence="1 2">
    <name type="scientific">Photorhabdus bodei</name>
    <dbReference type="NCBI Taxonomy" id="2029681"/>
    <lineage>
        <taxon>Bacteria</taxon>
        <taxon>Pseudomonadati</taxon>
        <taxon>Pseudomonadota</taxon>
        <taxon>Gammaproteobacteria</taxon>
        <taxon>Enterobacterales</taxon>
        <taxon>Morganellaceae</taxon>
        <taxon>Photorhabdus</taxon>
    </lineage>
</organism>
<dbReference type="Proteomes" id="UP001212996">
    <property type="component" value="Unassembled WGS sequence"/>
</dbReference>
<proteinExistence type="predicted"/>
<dbReference type="RefSeq" id="WP_271867929.1">
    <property type="nucleotide sequence ID" value="NZ_JAQMFO010000068.1"/>
</dbReference>
<dbReference type="EMBL" id="JAQMFO010000068">
    <property type="protein sequence ID" value="MDB6374954.1"/>
    <property type="molecule type" value="Genomic_DNA"/>
</dbReference>
<evidence type="ECO:0000313" key="1">
    <source>
        <dbReference type="EMBL" id="MDB6374954.1"/>
    </source>
</evidence>
<dbReference type="AlphaFoldDB" id="A0AAW6BMH5"/>
<comment type="caution">
    <text evidence="1">The sequence shown here is derived from an EMBL/GenBank/DDBJ whole genome shotgun (WGS) entry which is preliminary data.</text>
</comment>
<gene>
    <name evidence="1" type="ORF">PH362_24455</name>
</gene>
<sequence>MSIYLILLISQFPAHAGGKGIKSKDDIWLLIGTHASEIAAAMACKGYIDGGAARINLAITKTEDALKHATNNAEMAKHLTEQIHQSIIESQFDKQFKEQFDEIGADKSMRMAKCVQLVAGHAERSAEIDYQLDIQ</sequence>
<reference evidence="1" key="1">
    <citation type="submission" date="2023-01" db="EMBL/GenBank/DDBJ databases">
        <title>Genome sequencing of Photorhabdus bodei 09-20.</title>
        <authorList>
            <person name="Kalindamar S."/>
            <person name="Kumru S."/>
        </authorList>
    </citation>
    <scope>NUCLEOTIDE SEQUENCE</scope>
    <source>
        <strain evidence="1">09-20</strain>
    </source>
</reference>
<name>A0AAW6BMH5_9GAMM</name>
<evidence type="ECO:0000313" key="2">
    <source>
        <dbReference type="Proteomes" id="UP001212996"/>
    </source>
</evidence>
<protein>
    <submittedName>
        <fullName evidence="1">Uncharacterized protein</fullName>
    </submittedName>
</protein>
<accession>A0AAW6BMH5</accession>